<evidence type="ECO:0000313" key="13">
    <source>
        <dbReference type="Proteomes" id="UP000494205"/>
    </source>
</evidence>
<feature type="domain" description="ABC transporter" evidence="9">
    <location>
        <begin position="2"/>
        <end position="242"/>
    </location>
</feature>
<dbReference type="GO" id="GO:0016887">
    <property type="term" value="F:ATP hydrolysis activity"/>
    <property type="evidence" value="ECO:0007669"/>
    <property type="project" value="InterPro"/>
</dbReference>
<dbReference type="InterPro" id="IPR003439">
    <property type="entry name" value="ABC_transporter-like_ATP-bd"/>
</dbReference>
<evidence type="ECO:0000256" key="5">
    <source>
        <dbReference type="ARBA" id="ARBA00022519"/>
    </source>
</evidence>
<dbReference type="PROSITE" id="PS50893">
    <property type="entry name" value="ABC_TRANSPORTER_2"/>
    <property type="match status" value="1"/>
</dbReference>
<accession>A0A2N7WVV5</accession>
<evidence type="ECO:0000256" key="8">
    <source>
        <dbReference type="ARBA" id="ARBA00023136"/>
    </source>
</evidence>
<proteinExistence type="inferred from homology"/>
<name>A0A2N7WVV5_9BURK</name>
<keyword evidence="10" id="KW-0378">Hydrolase</keyword>
<evidence type="ECO:0000259" key="9">
    <source>
        <dbReference type="PROSITE" id="PS50893"/>
    </source>
</evidence>
<dbReference type="PANTHER" id="PTHR43166">
    <property type="entry name" value="AMINO ACID IMPORT ATP-BINDING PROTEIN"/>
    <property type="match status" value="1"/>
</dbReference>
<dbReference type="SMART" id="SM00382">
    <property type="entry name" value="AAA"/>
    <property type="match status" value="1"/>
</dbReference>
<dbReference type="GO" id="GO:0005524">
    <property type="term" value="F:ATP binding"/>
    <property type="evidence" value="ECO:0007669"/>
    <property type="project" value="UniProtKB-KW"/>
</dbReference>
<dbReference type="SUPFAM" id="SSF52540">
    <property type="entry name" value="P-loop containing nucleoside triphosphate hydrolases"/>
    <property type="match status" value="1"/>
</dbReference>
<dbReference type="RefSeq" id="WP_102630686.1">
    <property type="nucleotide sequence ID" value="NZ_CADIJZ010000008.1"/>
</dbReference>
<protein>
    <submittedName>
        <fullName evidence="10 11">ATP-binding protein</fullName>
        <ecNumber evidence="10">3.6.3.-</ecNumber>
    </submittedName>
</protein>
<dbReference type="InterPro" id="IPR030679">
    <property type="entry name" value="ABC_ATPase_HisP-typ"/>
</dbReference>
<evidence type="ECO:0000256" key="4">
    <source>
        <dbReference type="ARBA" id="ARBA00022475"/>
    </source>
</evidence>
<dbReference type="PROSITE" id="PS00211">
    <property type="entry name" value="ABC_TRANSPORTER_1"/>
    <property type="match status" value="1"/>
</dbReference>
<sequence>MIRLEKIDKYFSGHRVLNSVDLHLAQGNVTALIGPSGSGKSTLLRCVNLLEIPEAGSLEIGDQQLAFSPDERPSRETVLTIRRRTGMVFQNFQLFPHLTVRQNVMEGLLTVLKWDRQKARARADELLEKVGIAHKGDAWPITLSGGQQQRVAIARALAPSPEVLLCDEPTSALDPGLAAEVVEVLKQLASEGMTMLMATHDLRLAATIARDVVFLNNGVVVESGPSRDVFMRPQQEETARFVSTLTHSLPDEWTE</sequence>
<dbReference type="EMBL" id="PNXY01000002">
    <property type="protein sequence ID" value="PMS33494.1"/>
    <property type="molecule type" value="Genomic_DNA"/>
</dbReference>
<evidence type="ECO:0000256" key="2">
    <source>
        <dbReference type="ARBA" id="ARBA00005417"/>
    </source>
</evidence>
<dbReference type="InterPro" id="IPR027417">
    <property type="entry name" value="P-loop_NTPase"/>
</dbReference>
<dbReference type="GO" id="GO:0015424">
    <property type="term" value="F:ABC-type amino acid transporter activity"/>
    <property type="evidence" value="ECO:0007669"/>
    <property type="project" value="InterPro"/>
</dbReference>
<keyword evidence="3" id="KW-0813">Transport</keyword>
<dbReference type="EC" id="3.6.3.-" evidence="10"/>
<dbReference type="Gene3D" id="3.40.50.300">
    <property type="entry name" value="P-loop containing nucleotide triphosphate hydrolases"/>
    <property type="match status" value="1"/>
</dbReference>
<dbReference type="InterPro" id="IPR050086">
    <property type="entry name" value="MetN_ABC_transporter-like"/>
</dbReference>
<dbReference type="OrthoDB" id="9802264at2"/>
<dbReference type="Proteomes" id="UP000235659">
    <property type="component" value="Unassembled WGS sequence"/>
</dbReference>
<keyword evidence="7 10" id="KW-0067">ATP-binding</keyword>
<evidence type="ECO:0000313" key="11">
    <source>
        <dbReference type="EMBL" id="PMS33494.1"/>
    </source>
</evidence>
<evidence type="ECO:0000256" key="1">
    <source>
        <dbReference type="ARBA" id="ARBA00004202"/>
    </source>
</evidence>
<dbReference type="PIRSF" id="PIRSF039085">
    <property type="entry name" value="ABC_ATPase_HisP"/>
    <property type="match status" value="1"/>
</dbReference>
<keyword evidence="8" id="KW-0472">Membrane</keyword>
<comment type="similarity">
    <text evidence="2">Belongs to the ABC transporter superfamily.</text>
</comment>
<evidence type="ECO:0000256" key="3">
    <source>
        <dbReference type="ARBA" id="ARBA00022448"/>
    </source>
</evidence>
<dbReference type="PANTHER" id="PTHR43166:SF35">
    <property type="entry name" value="L-CYSTINE IMPORT ATP-BINDING PROTEIN TCYN"/>
    <property type="match status" value="1"/>
</dbReference>
<organism evidence="10 13">
    <name type="scientific">Paraburkholderia rhynchosiae</name>
    <dbReference type="NCBI Taxonomy" id="487049"/>
    <lineage>
        <taxon>Bacteria</taxon>
        <taxon>Pseudomonadati</taxon>
        <taxon>Pseudomonadota</taxon>
        <taxon>Betaproteobacteria</taxon>
        <taxon>Burkholderiales</taxon>
        <taxon>Burkholderiaceae</taxon>
        <taxon>Paraburkholderia</taxon>
    </lineage>
</organism>
<dbReference type="EMBL" id="CADIJZ010000008">
    <property type="protein sequence ID" value="CAB3681112.1"/>
    <property type="molecule type" value="Genomic_DNA"/>
</dbReference>
<dbReference type="GO" id="GO:0005886">
    <property type="term" value="C:plasma membrane"/>
    <property type="evidence" value="ECO:0007669"/>
    <property type="project" value="UniProtKB-SubCell"/>
</dbReference>
<keyword evidence="5" id="KW-0997">Cell inner membrane</keyword>
<dbReference type="AlphaFoldDB" id="A0A2N7WVV5"/>
<dbReference type="InterPro" id="IPR003593">
    <property type="entry name" value="AAA+_ATPase"/>
</dbReference>
<dbReference type="Pfam" id="PF00005">
    <property type="entry name" value="ABC_tran"/>
    <property type="match status" value="1"/>
</dbReference>
<dbReference type="InterPro" id="IPR017871">
    <property type="entry name" value="ABC_transporter-like_CS"/>
</dbReference>
<evidence type="ECO:0000256" key="7">
    <source>
        <dbReference type="ARBA" id="ARBA00022840"/>
    </source>
</evidence>
<reference evidence="11 12" key="1">
    <citation type="submission" date="2018-01" db="EMBL/GenBank/DDBJ databases">
        <title>Whole genome analyses suggest that Burkholderia sensu lato contains two further novel genera in the rhizoxinica-symbiotica group Mycetohabitans gen. nov., and Trinickia gen. nov.: implications for the evolution of diazotrophy and nodulation in the Burkholderiaceae.</title>
        <authorList>
            <person name="Estrada-de los Santos P."/>
            <person name="Palmer M."/>
            <person name="Chavez-Ramirez B."/>
            <person name="Beukes C."/>
            <person name="Steenkamp E.T."/>
            <person name="Hirsch A.M."/>
            <person name="Manyaka P."/>
            <person name="Maluk M."/>
            <person name="Lafos M."/>
            <person name="Crook M."/>
            <person name="Gross E."/>
            <person name="Simon M.F."/>
            <person name="Bueno dos Reis Junior F."/>
            <person name="Poole P.S."/>
            <person name="Venter S.N."/>
            <person name="James E.K."/>
        </authorList>
    </citation>
    <scope>NUCLEOTIDE SEQUENCE [LARGE SCALE GENOMIC DNA]</scope>
    <source>
        <strain evidence="11 12">WSM 3937</strain>
    </source>
</reference>
<evidence type="ECO:0000313" key="10">
    <source>
        <dbReference type="EMBL" id="CAB3681112.1"/>
    </source>
</evidence>
<comment type="subcellular location">
    <subcellularLocation>
        <location evidence="1">Cell membrane</location>
        <topology evidence="1">Peripheral membrane protein</topology>
    </subcellularLocation>
</comment>
<evidence type="ECO:0000313" key="12">
    <source>
        <dbReference type="Proteomes" id="UP000235659"/>
    </source>
</evidence>
<evidence type="ECO:0000256" key="6">
    <source>
        <dbReference type="ARBA" id="ARBA00022741"/>
    </source>
</evidence>
<reference evidence="10 13" key="2">
    <citation type="submission" date="2020-04" db="EMBL/GenBank/DDBJ databases">
        <authorList>
            <person name="De Canck E."/>
        </authorList>
    </citation>
    <scope>NUCLEOTIDE SEQUENCE [LARGE SCALE GENOMIC DNA]</scope>
    <source>
        <strain evidence="10 13">LMG 27174</strain>
    </source>
</reference>
<gene>
    <name evidence="10" type="primary">tcyC</name>
    <name evidence="11" type="ORF">C0Z16_02615</name>
    <name evidence="10" type="ORF">LMG27174_02671</name>
</gene>
<keyword evidence="12" id="KW-1185">Reference proteome</keyword>
<keyword evidence="4" id="KW-1003">Cell membrane</keyword>
<dbReference type="Proteomes" id="UP000494205">
    <property type="component" value="Unassembled WGS sequence"/>
</dbReference>
<keyword evidence="6" id="KW-0547">Nucleotide-binding</keyword>